<proteinExistence type="predicted"/>
<name>A0A9N9AZA2_9GLOM</name>
<dbReference type="EMBL" id="CAJVPI010000526">
    <property type="protein sequence ID" value="CAG8546100.1"/>
    <property type="molecule type" value="Genomic_DNA"/>
</dbReference>
<dbReference type="Proteomes" id="UP000789739">
    <property type="component" value="Unassembled WGS sequence"/>
</dbReference>
<gene>
    <name evidence="2" type="ORF">PBRASI_LOCUS4842</name>
</gene>
<protein>
    <submittedName>
        <fullName evidence="2">4258_t:CDS:1</fullName>
    </submittedName>
</protein>
<keyword evidence="3" id="KW-1185">Reference proteome</keyword>
<comment type="caution">
    <text evidence="2">The sequence shown here is derived from an EMBL/GenBank/DDBJ whole genome shotgun (WGS) entry which is preliminary data.</text>
</comment>
<organism evidence="2 3">
    <name type="scientific">Paraglomus brasilianum</name>
    <dbReference type="NCBI Taxonomy" id="144538"/>
    <lineage>
        <taxon>Eukaryota</taxon>
        <taxon>Fungi</taxon>
        <taxon>Fungi incertae sedis</taxon>
        <taxon>Mucoromycota</taxon>
        <taxon>Glomeromycotina</taxon>
        <taxon>Glomeromycetes</taxon>
        <taxon>Paraglomerales</taxon>
        <taxon>Paraglomeraceae</taxon>
        <taxon>Paraglomus</taxon>
    </lineage>
</organism>
<evidence type="ECO:0000256" key="1">
    <source>
        <dbReference type="SAM" id="MobiDB-lite"/>
    </source>
</evidence>
<accession>A0A9N9AZA2</accession>
<evidence type="ECO:0000313" key="2">
    <source>
        <dbReference type="EMBL" id="CAG8546100.1"/>
    </source>
</evidence>
<evidence type="ECO:0000313" key="3">
    <source>
        <dbReference type="Proteomes" id="UP000789739"/>
    </source>
</evidence>
<feature type="compositionally biased region" description="Polar residues" evidence="1">
    <location>
        <begin position="177"/>
        <end position="186"/>
    </location>
</feature>
<dbReference type="OrthoDB" id="2439449at2759"/>
<feature type="region of interest" description="Disordered" evidence="1">
    <location>
        <begin position="169"/>
        <end position="192"/>
    </location>
</feature>
<dbReference type="AlphaFoldDB" id="A0A9N9AZA2"/>
<sequence length="519" mass="59488">MSNTDHYPGYEALASYFEKNENVSYQKFLQSHRDIIITSPPFTDNWGGLESAWSGRFLRAAQIYYPDRFEAIEKKEHLVNVPGTPSRFVFFSLLLTLAKVKFERQNDALKFYWKEVIREKQKISVRETHAIGSLKLLDAAGESNVQELLDERAVASTCKRKHRLKENSYINKKSKQSAETSHTPSGDNGLISIGRETEVTKGIVNSNDVGDQVNDSLNIKLENDEIVEFDLGILEKLTESKSSSEGYVIDLRCDLAMSVSEDIHKRRMEKDYGFKSIQNHSLRLIRIRATNLYALGLEHDFQPGDTELDRVAARILNNIKHELPVSRKPKTSEDEHRYYYLDPFTKPLFGSPYKSYELRLNRAVENTTKKPDFSCAVDGISLLNSEVKPMGCSILQKKDFVKVSLRAKKTINQLISTKGGPTEAVFFTNMAETVESFLMDLEYDGLYRAWPLLNTDLVTSKTTFPLFVSTFSHFAIIEQHVRRLANNYEGRSRYFTPPQQTGYIRVLPDSPQFKELLKR</sequence>
<reference evidence="2" key="1">
    <citation type="submission" date="2021-06" db="EMBL/GenBank/DDBJ databases">
        <authorList>
            <person name="Kallberg Y."/>
            <person name="Tangrot J."/>
            <person name="Rosling A."/>
        </authorList>
    </citation>
    <scope>NUCLEOTIDE SEQUENCE</scope>
    <source>
        <strain evidence="2">BR232B</strain>
    </source>
</reference>